<keyword evidence="1" id="KW-0547">Nucleotide-binding</keyword>
<accession>A0A0T5ZX18</accession>
<evidence type="ECO:0000313" key="3">
    <source>
        <dbReference type="EMBL" id="KRT67347.1"/>
    </source>
</evidence>
<keyword evidence="1" id="KW-0067">ATP-binding</keyword>
<dbReference type="AlphaFoldDB" id="A0A0T5ZX18"/>
<dbReference type="PATRIC" id="fig|1576480.3.peg.410"/>
<dbReference type="EMBL" id="LDXK01000003">
    <property type="protein sequence ID" value="KRT67347.1"/>
    <property type="molecule type" value="Genomic_DNA"/>
</dbReference>
<dbReference type="Gene3D" id="3.30.1490.20">
    <property type="entry name" value="ATP-grasp fold, A domain"/>
    <property type="match status" value="1"/>
</dbReference>
<dbReference type="Proteomes" id="UP000051297">
    <property type="component" value="Unassembled WGS sequence"/>
</dbReference>
<dbReference type="STRING" id="1576480.XU08_C0003G0013"/>
<proteinExistence type="predicted"/>
<dbReference type="GO" id="GO:0046872">
    <property type="term" value="F:metal ion binding"/>
    <property type="evidence" value="ECO:0007669"/>
    <property type="project" value="InterPro"/>
</dbReference>
<name>A0A0T5ZX18_UNCKA</name>
<feature type="domain" description="ATP-grasp" evidence="2">
    <location>
        <begin position="125"/>
        <end position="323"/>
    </location>
</feature>
<gene>
    <name evidence="3" type="ORF">XU08_C0003G0013</name>
</gene>
<protein>
    <submittedName>
        <fullName evidence="3">Putative ATP-grasp enzyme</fullName>
    </submittedName>
</protein>
<evidence type="ECO:0000256" key="1">
    <source>
        <dbReference type="PROSITE-ProRule" id="PRU00409"/>
    </source>
</evidence>
<dbReference type="InterPro" id="IPR013815">
    <property type="entry name" value="ATP_grasp_subdomain_1"/>
</dbReference>
<evidence type="ECO:0000259" key="2">
    <source>
        <dbReference type="PROSITE" id="PS50975"/>
    </source>
</evidence>
<comment type="caution">
    <text evidence="3">The sequence shown here is derived from an EMBL/GenBank/DDBJ whole genome shotgun (WGS) entry which is preliminary data.</text>
</comment>
<reference evidence="3 4" key="1">
    <citation type="submission" date="2015-05" db="EMBL/GenBank/DDBJ databases">
        <title>Critical biogeochemical functions in the subsurface are associated with bacteria from new phyla and little studied lineages.</title>
        <authorList>
            <person name="Hug L.A."/>
            <person name="Thomas B.C."/>
            <person name="Sharon I."/>
            <person name="Brown C.T."/>
            <person name="Sharma R."/>
            <person name="Hettich R.L."/>
            <person name="Wilkins M.J."/>
            <person name="Williams K.H."/>
            <person name="Singh A."/>
            <person name="Banfield J.F."/>
        </authorList>
    </citation>
    <scope>NUCLEOTIDE SEQUENCE [LARGE SCALE GENOMIC DNA]</scope>
    <source>
        <strain evidence="3">CSP1-7</strain>
    </source>
</reference>
<dbReference type="InterPro" id="IPR011761">
    <property type="entry name" value="ATP-grasp"/>
</dbReference>
<dbReference type="PROSITE" id="PS50975">
    <property type="entry name" value="ATP_GRASP"/>
    <property type="match status" value="1"/>
</dbReference>
<organism evidence="3 4">
    <name type="scientific">candidate division WWE3 bacterium CSP1-7</name>
    <dbReference type="NCBI Taxonomy" id="1576480"/>
    <lineage>
        <taxon>Bacteria</taxon>
        <taxon>Katanobacteria</taxon>
    </lineage>
</organism>
<dbReference type="GO" id="GO:0005524">
    <property type="term" value="F:ATP binding"/>
    <property type="evidence" value="ECO:0007669"/>
    <property type="project" value="UniProtKB-UniRule"/>
</dbReference>
<dbReference type="SUPFAM" id="SSF56059">
    <property type="entry name" value="Glutathione synthetase ATP-binding domain-like"/>
    <property type="match status" value="1"/>
</dbReference>
<dbReference type="Gene3D" id="3.30.470.20">
    <property type="entry name" value="ATP-grasp fold, B domain"/>
    <property type="match status" value="1"/>
</dbReference>
<sequence>MKTIEREFLPVLLASDINTYSLARTFHEEYSVKSIVIGKTGGGPSANSKIIDFRTHPHLDEEETFEKVISAVSKEFNDKTIFLIGCGDSYVRLIGKNKNQLPKNVIAPYVDFQKMETLMNKEKFYALCDKYDLPYPKTFIYRKSMGQDYNLQFGFPVIIKPTNGVEYWDHPFRDQKKVYKADNQNELEKIIKGIYGSGYAGNLILQDFVPGDDTYMRVLTCYSDKTGKVKLAALGHVLLEEHTPHGLGNHAVIINEDNEKLVAKLRAFLDSIGYVGFSNFDIKYDERDNTFKVFEVNVRQGRSNYYVTGAGANLAKYLVEDYLLNKKLDFTSVKNKTLFLVVPQKVAFDYVRSPSLRAEMRALITAGRAVNPLFYPGDYGFKRLGYLARNQLSHFVKFRRYYRGAGANL</sequence>
<evidence type="ECO:0000313" key="4">
    <source>
        <dbReference type="Proteomes" id="UP000051297"/>
    </source>
</evidence>